<keyword evidence="5" id="KW-1185">Reference proteome</keyword>
<dbReference type="SMART" id="SM00406">
    <property type="entry name" value="IGv"/>
    <property type="match status" value="2"/>
</dbReference>
<dbReference type="InterPro" id="IPR036179">
    <property type="entry name" value="Ig-like_dom_sf"/>
</dbReference>
<proteinExistence type="predicted"/>
<feature type="domain" description="Ig-like" evidence="3">
    <location>
        <begin position="174"/>
        <end position="272"/>
    </location>
</feature>
<evidence type="ECO:0000256" key="1">
    <source>
        <dbReference type="SAM" id="MobiDB-lite"/>
    </source>
</evidence>
<feature type="domain" description="Ig-like" evidence="3">
    <location>
        <begin position="280"/>
        <end position="379"/>
    </location>
</feature>
<dbReference type="STRING" id="568069.A0A1J1IB81"/>
<dbReference type="GO" id="GO:0050808">
    <property type="term" value="P:synapse organization"/>
    <property type="evidence" value="ECO:0007669"/>
    <property type="project" value="TreeGrafter"/>
</dbReference>
<feature type="region of interest" description="Disordered" evidence="1">
    <location>
        <begin position="48"/>
        <end position="73"/>
    </location>
</feature>
<organism evidence="4 5">
    <name type="scientific">Clunio marinus</name>
    <dbReference type="NCBI Taxonomy" id="568069"/>
    <lineage>
        <taxon>Eukaryota</taxon>
        <taxon>Metazoa</taxon>
        <taxon>Ecdysozoa</taxon>
        <taxon>Arthropoda</taxon>
        <taxon>Hexapoda</taxon>
        <taxon>Insecta</taxon>
        <taxon>Pterygota</taxon>
        <taxon>Neoptera</taxon>
        <taxon>Endopterygota</taxon>
        <taxon>Diptera</taxon>
        <taxon>Nematocera</taxon>
        <taxon>Chironomoidea</taxon>
        <taxon>Chironomidae</taxon>
        <taxon>Clunio</taxon>
    </lineage>
</organism>
<dbReference type="InterPro" id="IPR013270">
    <property type="entry name" value="CD47_Vset"/>
</dbReference>
<dbReference type="SUPFAM" id="SSF48726">
    <property type="entry name" value="Immunoglobulin"/>
    <property type="match status" value="2"/>
</dbReference>
<dbReference type="CDD" id="cd00099">
    <property type="entry name" value="IgV"/>
    <property type="match status" value="1"/>
</dbReference>
<dbReference type="SMART" id="SM00408">
    <property type="entry name" value="IGc2"/>
    <property type="match status" value="2"/>
</dbReference>
<evidence type="ECO:0000313" key="4">
    <source>
        <dbReference type="EMBL" id="CRK97488.1"/>
    </source>
</evidence>
<keyword evidence="2" id="KW-0472">Membrane</keyword>
<evidence type="ECO:0000259" key="3">
    <source>
        <dbReference type="PROSITE" id="PS50835"/>
    </source>
</evidence>
<dbReference type="PROSITE" id="PS50835">
    <property type="entry name" value="IG_LIKE"/>
    <property type="match status" value="2"/>
</dbReference>
<dbReference type="InterPro" id="IPR003599">
    <property type="entry name" value="Ig_sub"/>
</dbReference>
<dbReference type="Gene3D" id="2.60.40.10">
    <property type="entry name" value="Immunoglobulins"/>
    <property type="match status" value="2"/>
</dbReference>
<dbReference type="GO" id="GO:0032589">
    <property type="term" value="C:neuron projection membrane"/>
    <property type="evidence" value="ECO:0007669"/>
    <property type="project" value="TreeGrafter"/>
</dbReference>
<dbReference type="OrthoDB" id="6354602at2759"/>
<dbReference type="PANTHER" id="PTHR23279">
    <property type="entry name" value="DEFECTIVE PROBOSCIS EXTENSION RESPONSE DPR -RELATED"/>
    <property type="match status" value="1"/>
</dbReference>
<gene>
    <name evidence="4" type="primary">putative GL16965</name>
    <name evidence="4" type="ORF">CLUMA_CG010877</name>
</gene>
<dbReference type="InterPro" id="IPR013783">
    <property type="entry name" value="Ig-like_fold"/>
</dbReference>
<dbReference type="FunFam" id="2.60.40.10:FF:001606">
    <property type="entry name" value="uncharacterized protein LOC108091111"/>
    <property type="match status" value="1"/>
</dbReference>
<dbReference type="PANTHER" id="PTHR23279:SF12">
    <property type="entry name" value="DEFECTIVE PROBOSCIS EXTENSION RESPONSE 14, ISOFORM A-RELATED"/>
    <property type="match status" value="1"/>
</dbReference>
<name>A0A1J1IB81_9DIPT</name>
<dbReference type="Pfam" id="PF08204">
    <property type="entry name" value="V-set_CD47"/>
    <property type="match status" value="1"/>
</dbReference>
<dbReference type="InterPro" id="IPR037448">
    <property type="entry name" value="Zig-8"/>
</dbReference>
<keyword evidence="2" id="KW-1133">Transmembrane helix</keyword>
<evidence type="ECO:0000256" key="2">
    <source>
        <dbReference type="SAM" id="Phobius"/>
    </source>
</evidence>
<dbReference type="Pfam" id="PF07686">
    <property type="entry name" value="V-set"/>
    <property type="match status" value="1"/>
</dbReference>
<sequence>MNNENNMNSAYTDNNAFKHSKNSLISITRSNVSLVTTNALPTVEISSDKSNSFTTSAGTIQTTGNTPNNVPELTTENLSLTNKSLLSNRLVSESLTSSSVIVKSNSSNYHSVSNSTQNFKSTNKQRTNSNSLIKVSASGGIRISGQKIEMPHLNDFFDHSDYLKKHEHGFRYGPHFETGNVTNITVQVGNTFYLHCKISLLQDKTVSWVRRKSGENGLELLTVGKQTYSGDPRYSVDFQYPNNWRLKIASAQKIDEATYECQISTSPPRFIHYNVRVNAPTIRIVDEQGISLLDKYYEVDSTIRLTCIVRHISMMSSVVYWIHNNFTILNYDVIRGGISVKTDLMEIGANSTLLVAKVNKTDSGNYTCSIGESQQYTVLVHVLNESLAELHHSGCSSHHIETTGKLHYLNFVMIALFLSTLNQFILCINR</sequence>
<evidence type="ECO:0000313" key="5">
    <source>
        <dbReference type="Proteomes" id="UP000183832"/>
    </source>
</evidence>
<dbReference type="SMART" id="SM00409">
    <property type="entry name" value="IG"/>
    <property type="match status" value="2"/>
</dbReference>
<keyword evidence="2" id="KW-0812">Transmembrane</keyword>
<reference evidence="4 5" key="1">
    <citation type="submission" date="2015-04" db="EMBL/GenBank/DDBJ databases">
        <authorList>
            <person name="Syromyatnikov M.Y."/>
            <person name="Popov V.N."/>
        </authorList>
    </citation>
    <scope>NUCLEOTIDE SEQUENCE [LARGE SCALE GENOMIC DNA]</scope>
</reference>
<dbReference type="AlphaFoldDB" id="A0A1J1IB81"/>
<protein>
    <submittedName>
        <fullName evidence="4">CLUMA_CG010877, isoform A</fullName>
    </submittedName>
</protein>
<dbReference type="EMBL" id="CVRI01000047">
    <property type="protein sequence ID" value="CRK97488.1"/>
    <property type="molecule type" value="Genomic_DNA"/>
</dbReference>
<dbReference type="Proteomes" id="UP000183832">
    <property type="component" value="Unassembled WGS sequence"/>
</dbReference>
<dbReference type="InterPro" id="IPR007110">
    <property type="entry name" value="Ig-like_dom"/>
</dbReference>
<dbReference type="InterPro" id="IPR003598">
    <property type="entry name" value="Ig_sub2"/>
</dbReference>
<dbReference type="InterPro" id="IPR013106">
    <property type="entry name" value="Ig_V-set"/>
</dbReference>
<feature type="transmembrane region" description="Helical" evidence="2">
    <location>
        <begin position="408"/>
        <end position="428"/>
    </location>
</feature>
<accession>A0A1J1IB81</accession>
<feature type="compositionally biased region" description="Polar residues" evidence="1">
    <location>
        <begin position="48"/>
        <end position="72"/>
    </location>
</feature>